<protein>
    <submittedName>
        <fullName evidence="1">Uncharacterized protein</fullName>
    </submittedName>
</protein>
<proteinExistence type="predicted"/>
<reference evidence="1" key="2">
    <citation type="journal article" date="2021" name="Microbiome">
        <title>Successional dynamics and alternative stable states in a saline activated sludge microbial community over 9 years.</title>
        <authorList>
            <person name="Wang Y."/>
            <person name="Ye J."/>
            <person name="Ju F."/>
            <person name="Liu L."/>
            <person name="Boyd J.A."/>
            <person name="Deng Y."/>
            <person name="Parks D.H."/>
            <person name="Jiang X."/>
            <person name="Yin X."/>
            <person name="Woodcroft B.J."/>
            <person name="Tyson G.W."/>
            <person name="Hugenholtz P."/>
            <person name="Polz M.F."/>
            <person name="Zhang T."/>
        </authorList>
    </citation>
    <scope>NUCLEOTIDE SEQUENCE</scope>
    <source>
        <strain evidence="1">HKST-UBA01</strain>
    </source>
</reference>
<evidence type="ECO:0000313" key="2">
    <source>
        <dbReference type="Proteomes" id="UP000697710"/>
    </source>
</evidence>
<comment type="caution">
    <text evidence="1">The sequence shown here is derived from an EMBL/GenBank/DDBJ whole genome shotgun (WGS) entry which is preliminary data.</text>
</comment>
<organism evidence="1 2">
    <name type="scientific">Eiseniibacteriota bacterium</name>
    <dbReference type="NCBI Taxonomy" id="2212470"/>
    <lineage>
        <taxon>Bacteria</taxon>
        <taxon>Candidatus Eiseniibacteriota</taxon>
    </lineage>
</organism>
<sequence length="106" mass="11855">DGLAYRFVPSRDPAVQDLGRLRHRLLEQLDYAGIADPDIEIDDTSRMMSRVYLSVLLTLAQSQLAEGDSEGCEETLQFLERKIPEARIGGYPEALTILRQRVGPAP</sequence>
<dbReference type="AlphaFoldDB" id="A0A956M1W0"/>
<evidence type="ECO:0000313" key="1">
    <source>
        <dbReference type="EMBL" id="MCA9729303.1"/>
    </source>
</evidence>
<name>A0A956M1W0_UNCEI</name>
<feature type="non-terminal residue" evidence="1">
    <location>
        <position position="1"/>
    </location>
</feature>
<reference evidence="1" key="1">
    <citation type="submission" date="2020-04" db="EMBL/GenBank/DDBJ databases">
        <authorList>
            <person name="Zhang T."/>
        </authorList>
    </citation>
    <scope>NUCLEOTIDE SEQUENCE</scope>
    <source>
        <strain evidence="1">HKST-UBA01</strain>
    </source>
</reference>
<gene>
    <name evidence="1" type="ORF">KC729_16565</name>
</gene>
<dbReference type="EMBL" id="JAGQHR010000640">
    <property type="protein sequence ID" value="MCA9729303.1"/>
    <property type="molecule type" value="Genomic_DNA"/>
</dbReference>
<dbReference type="Proteomes" id="UP000697710">
    <property type="component" value="Unassembled WGS sequence"/>
</dbReference>
<accession>A0A956M1W0</accession>